<dbReference type="AlphaFoldDB" id="A0AAJ3XSL3"/>
<reference evidence="1" key="1">
    <citation type="submission" date="2022-08" db="EMBL/GenBank/DDBJ databases">
        <authorList>
            <person name="Kim S.-J."/>
        </authorList>
    </citation>
    <scope>NUCLEOTIDE SEQUENCE</scope>
    <source>
        <strain evidence="1">KJ</strain>
    </source>
</reference>
<evidence type="ECO:0000313" key="2">
    <source>
        <dbReference type="Proteomes" id="UP001246473"/>
    </source>
</evidence>
<accession>A0AAJ3XSL3</accession>
<sequence length="327" mass="37504">MNKSILHDIPDIGPFEHAPFWKGFPPTWQLKNNAVFVIECLPESEWAPDRNIGRRLKDLRTHGIGKDRLLVHLRVRNAGDVRSALEGIATCARQTELNPILHFNAHGDKTHGLEVGPDRELVSWELLRNLLRRINVACRGNLGVVMATCYGFRLVQDIKIRLPAPCNFLVGSVEKPTEGYLDKQMPQFYQMFFETGDLAAALNHLADARVGNSATPSFLFFQAENQLVESFLQWYEAECSPAGRDARTNELLTRVKWTRGPYRRGEIAEVRRIAKRITSIEHSIRTYERYSSEFLAGRTRSFAFEDVITWSQRLKTSNKRVRNPQSR</sequence>
<protein>
    <submittedName>
        <fullName evidence="1">Uncharacterized protein</fullName>
    </submittedName>
</protein>
<evidence type="ECO:0000313" key="1">
    <source>
        <dbReference type="EMBL" id="MDT8836503.1"/>
    </source>
</evidence>
<comment type="caution">
    <text evidence="1">The sequence shown here is derived from an EMBL/GenBank/DDBJ whole genome shotgun (WGS) entry which is preliminary data.</text>
</comment>
<dbReference type="RefSeq" id="WP_028197821.1">
    <property type="nucleotide sequence ID" value="NZ_CADFGE010000004.1"/>
</dbReference>
<name>A0AAJ3XSL3_9BURK</name>
<proteinExistence type="predicted"/>
<dbReference type="Proteomes" id="UP001246473">
    <property type="component" value="Unassembled WGS sequence"/>
</dbReference>
<gene>
    <name evidence="1" type="ORF">ParKJ_03675</name>
</gene>
<dbReference type="EMBL" id="JANSLM010000001">
    <property type="protein sequence ID" value="MDT8836503.1"/>
    <property type="molecule type" value="Genomic_DNA"/>
</dbReference>
<organism evidence="1 2">
    <name type="scientific">Paraburkholderia fungorum</name>
    <dbReference type="NCBI Taxonomy" id="134537"/>
    <lineage>
        <taxon>Bacteria</taxon>
        <taxon>Pseudomonadati</taxon>
        <taxon>Pseudomonadota</taxon>
        <taxon>Betaproteobacteria</taxon>
        <taxon>Burkholderiales</taxon>
        <taxon>Burkholderiaceae</taxon>
        <taxon>Paraburkholderia</taxon>
    </lineage>
</organism>